<feature type="transmembrane region" description="Helical" evidence="9">
    <location>
        <begin position="37"/>
        <end position="55"/>
    </location>
</feature>
<feature type="transmembrane region" description="Helical" evidence="9">
    <location>
        <begin position="104"/>
        <end position="125"/>
    </location>
</feature>
<keyword evidence="2" id="KW-0813">Transport</keyword>
<evidence type="ECO:0000256" key="1">
    <source>
        <dbReference type="ARBA" id="ARBA00004651"/>
    </source>
</evidence>
<feature type="transmembrane region" description="Helical" evidence="9">
    <location>
        <begin position="192"/>
        <end position="212"/>
    </location>
</feature>
<protein>
    <submittedName>
        <fullName evidence="11">Na+/H+ antiporter NhaC family protein</fullName>
    </submittedName>
</protein>
<evidence type="ECO:0000313" key="12">
    <source>
        <dbReference type="Proteomes" id="UP001228376"/>
    </source>
</evidence>
<reference evidence="11 12" key="1">
    <citation type="submission" date="2023-10" db="EMBL/GenBank/DDBJ databases">
        <title>179-bfca-hs.</title>
        <authorList>
            <person name="Miliotis G."/>
            <person name="Sengupta P."/>
            <person name="Hameed A."/>
            <person name="Chuvochina M."/>
            <person name="Mcdonagh F."/>
            <person name="Simpson A.C."/>
            <person name="Singh N.K."/>
            <person name="Rekha P.D."/>
            <person name="Raman K."/>
            <person name="Hugenholtz P."/>
            <person name="Venkateswaran K."/>
        </authorList>
    </citation>
    <scope>NUCLEOTIDE SEQUENCE [LARGE SCALE GENOMIC DNA]</scope>
    <source>
        <strain evidence="11 12">179-BFC-A-HS</strain>
    </source>
</reference>
<keyword evidence="3" id="KW-0050">Antiport</keyword>
<evidence type="ECO:0000259" key="10">
    <source>
        <dbReference type="Pfam" id="PF03553"/>
    </source>
</evidence>
<sequence>MEKTRKSIPLLLALIPFLIMIVAMTFVIIVFKGDPHIPILLGAVAAGVIAWLHGYSWKELEGYIYKGITKVLPAVVILFMVGLIISAWIGGGIVTTMIYYGLKIITPSFFLAAMLIICAGVTVMIGSSWSTIGTIGVAGMGIGISMGLPPAMIVGAIVSGAFFGDKMSPLSDTTILASGIAGSTLSQHIKHMLYTTVPAFVIALVVYIIMGVKFAGMP</sequence>
<comment type="caution">
    <text evidence="11">The sequence shown here is derived from an EMBL/GenBank/DDBJ whole genome shotgun (WGS) entry which is preliminary data.</text>
</comment>
<evidence type="ECO:0000256" key="5">
    <source>
        <dbReference type="ARBA" id="ARBA00022692"/>
    </source>
</evidence>
<keyword evidence="4" id="KW-1003">Cell membrane</keyword>
<proteinExistence type="inferred from homology"/>
<feature type="transmembrane region" description="Helical" evidence="9">
    <location>
        <begin position="137"/>
        <end position="163"/>
    </location>
</feature>
<keyword evidence="5 9" id="KW-0812">Transmembrane</keyword>
<dbReference type="PANTHER" id="PTHR33451">
    <property type="entry name" value="MALATE-2H(+)/NA(+)-LACTATE ANTIPORTER"/>
    <property type="match status" value="1"/>
</dbReference>
<dbReference type="InterPro" id="IPR018461">
    <property type="entry name" value="Na/H_Antiport_NhaC-like_C"/>
</dbReference>
<dbReference type="RefSeq" id="WP_320384773.1">
    <property type="nucleotide sequence ID" value="NZ_JAROCA020000001.1"/>
</dbReference>
<comment type="similarity">
    <text evidence="8">Belongs to the NhaC Na(+)/H(+) (TC 2.A.35) antiporter family.</text>
</comment>
<dbReference type="PANTHER" id="PTHR33451:SF3">
    <property type="entry name" value="MALATE-2H(+)_NA(+)-LACTATE ANTIPORTER"/>
    <property type="match status" value="1"/>
</dbReference>
<gene>
    <name evidence="11" type="ORF">P5G51_013750</name>
</gene>
<dbReference type="Pfam" id="PF03553">
    <property type="entry name" value="Na_H_antiporter"/>
    <property type="match status" value="1"/>
</dbReference>
<evidence type="ECO:0000256" key="6">
    <source>
        <dbReference type="ARBA" id="ARBA00022989"/>
    </source>
</evidence>
<comment type="subcellular location">
    <subcellularLocation>
        <location evidence="1">Cell membrane</location>
        <topology evidence="1">Multi-pass membrane protein</topology>
    </subcellularLocation>
</comment>
<organism evidence="11 12">
    <name type="scientific">Tigheibacillus jepli</name>
    <dbReference type="NCBI Taxonomy" id="3035914"/>
    <lineage>
        <taxon>Bacteria</taxon>
        <taxon>Bacillati</taxon>
        <taxon>Bacillota</taxon>
        <taxon>Bacilli</taxon>
        <taxon>Bacillales</taxon>
        <taxon>Bacillaceae</taxon>
        <taxon>Tigheibacillus</taxon>
    </lineage>
</organism>
<keyword evidence="7 9" id="KW-0472">Membrane</keyword>
<accession>A0ABU5CJ14</accession>
<dbReference type="Proteomes" id="UP001228376">
    <property type="component" value="Unassembled WGS sequence"/>
</dbReference>
<evidence type="ECO:0000256" key="3">
    <source>
        <dbReference type="ARBA" id="ARBA00022449"/>
    </source>
</evidence>
<feature type="transmembrane region" description="Helical" evidence="9">
    <location>
        <begin position="7"/>
        <end position="31"/>
    </location>
</feature>
<dbReference type="EMBL" id="JAROCA020000001">
    <property type="protein sequence ID" value="MDY0406314.1"/>
    <property type="molecule type" value="Genomic_DNA"/>
</dbReference>
<feature type="transmembrane region" description="Helical" evidence="9">
    <location>
        <begin position="75"/>
        <end position="98"/>
    </location>
</feature>
<evidence type="ECO:0000313" key="11">
    <source>
        <dbReference type="EMBL" id="MDY0406314.1"/>
    </source>
</evidence>
<evidence type="ECO:0000256" key="2">
    <source>
        <dbReference type="ARBA" id="ARBA00022448"/>
    </source>
</evidence>
<dbReference type="InterPro" id="IPR052180">
    <property type="entry name" value="NhaC_Na-H+_Antiporter"/>
</dbReference>
<evidence type="ECO:0000256" key="8">
    <source>
        <dbReference type="ARBA" id="ARBA00038435"/>
    </source>
</evidence>
<keyword evidence="6 9" id="KW-1133">Transmembrane helix</keyword>
<name>A0ABU5CJ14_9BACI</name>
<evidence type="ECO:0000256" key="9">
    <source>
        <dbReference type="SAM" id="Phobius"/>
    </source>
</evidence>
<evidence type="ECO:0000256" key="4">
    <source>
        <dbReference type="ARBA" id="ARBA00022475"/>
    </source>
</evidence>
<feature type="domain" description="Na+/H+ antiporter NhaC-like C-terminal" evidence="10">
    <location>
        <begin position="18"/>
        <end position="211"/>
    </location>
</feature>
<keyword evidence="12" id="KW-1185">Reference proteome</keyword>
<evidence type="ECO:0000256" key="7">
    <source>
        <dbReference type="ARBA" id="ARBA00023136"/>
    </source>
</evidence>